<organism evidence="1 2">
    <name type="scientific">Trichuris muris</name>
    <name type="common">Mouse whipworm</name>
    <dbReference type="NCBI Taxonomy" id="70415"/>
    <lineage>
        <taxon>Eukaryota</taxon>
        <taxon>Metazoa</taxon>
        <taxon>Ecdysozoa</taxon>
        <taxon>Nematoda</taxon>
        <taxon>Enoplea</taxon>
        <taxon>Dorylaimia</taxon>
        <taxon>Trichinellida</taxon>
        <taxon>Trichuridae</taxon>
        <taxon>Trichuris</taxon>
    </lineage>
</organism>
<evidence type="ECO:0000313" key="2">
    <source>
        <dbReference type="WBParaSite" id="TMUE_2000009990.1"/>
    </source>
</evidence>
<proteinExistence type="predicted"/>
<evidence type="ECO:0000313" key="1">
    <source>
        <dbReference type="Proteomes" id="UP000046395"/>
    </source>
</evidence>
<dbReference type="Proteomes" id="UP000046395">
    <property type="component" value="Unassembled WGS sequence"/>
</dbReference>
<accession>A0A5S6QRX8</accession>
<protein>
    <submittedName>
        <fullName evidence="2">Uncharacterized protein</fullName>
    </submittedName>
</protein>
<dbReference type="WBParaSite" id="TMUE_2000009990.1">
    <property type="protein sequence ID" value="TMUE_2000009990.1"/>
    <property type="gene ID" value="WBGene00302731"/>
</dbReference>
<reference evidence="2" key="1">
    <citation type="submission" date="2019-12" db="UniProtKB">
        <authorList>
            <consortium name="WormBaseParasite"/>
        </authorList>
    </citation>
    <scope>IDENTIFICATION</scope>
</reference>
<keyword evidence="1" id="KW-1185">Reference proteome</keyword>
<sequence length="161" mass="18551">MEQETATRQWVLRPLDLRPHERGAQVLSRQREQGSRKAAGPVDPCLIALHHEKDRHSFLCAILPSVQMAAAPRCYQFGMHKAAAPFAILYVWEGSGRMVISHASRVHVRNSQRLVTARRSYFEGSRYCTKRDAMKFSNGQQQDLWHYIFNAIDNFTISLIR</sequence>
<name>A0A5S6QRX8_TRIMR</name>
<dbReference type="AlphaFoldDB" id="A0A5S6QRX8"/>